<evidence type="ECO:0000313" key="1">
    <source>
        <dbReference type="EMBL" id="CAL0306458.1"/>
    </source>
</evidence>
<comment type="caution">
    <text evidence="1">The sequence shown here is derived from an EMBL/GenBank/DDBJ whole genome shotgun (WGS) entry which is preliminary data.</text>
</comment>
<protein>
    <submittedName>
        <fullName evidence="1">Uncharacterized protein</fullName>
    </submittedName>
</protein>
<name>A0AAV1WBR3_LUPLU</name>
<proteinExistence type="predicted"/>
<gene>
    <name evidence="1" type="ORF">LLUT_LOCUS7518</name>
</gene>
<dbReference type="EMBL" id="CAXHTB010000005">
    <property type="protein sequence ID" value="CAL0306458.1"/>
    <property type="molecule type" value="Genomic_DNA"/>
</dbReference>
<keyword evidence="2" id="KW-1185">Reference proteome</keyword>
<reference evidence="1 2" key="1">
    <citation type="submission" date="2024-03" db="EMBL/GenBank/DDBJ databases">
        <authorList>
            <person name="Martinez-Hernandez J."/>
        </authorList>
    </citation>
    <scope>NUCLEOTIDE SEQUENCE [LARGE SCALE GENOMIC DNA]</scope>
</reference>
<organism evidence="1 2">
    <name type="scientific">Lupinus luteus</name>
    <name type="common">European yellow lupine</name>
    <dbReference type="NCBI Taxonomy" id="3873"/>
    <lineage>
        <taxon>Eukaryota</taxon>
        <taxon>Viridiplantae</taxon>
        <taxon>Streptophyta</taxon>
        <taxon>Embryophyta</taxon>
        <taxon>Tracheophyta</taxon>
        <taxon>Spermatophyta</taxon>
        <taxon>Magnoliopsida</taxon>
        <taxon>eudicotyledons</taxon>
        <taxon>Gunneridae</taxon>
        <taxon>Pentapetalae</taxon>
        <taxon>rosids</taxon>
        <taxon>fabids</taxon>
        <taxon>Fabales</taxon>
        <taxon>Fabaceae</taxon>
        <taxon>Papilionoideae</taxon>
        <taxon>50 kb inversion clade</taxon>
        <taxon>genistoids sensu lato</taxon>
        <taxon>core genistoids</taxon>
        <taxon>Genisteae</taxon>
        <taxon>Lupinus</taxon>
    </lineage>
</organism>
<accession>A0AAV1WBR3</accession>
<evidence type="ECO:0000313" key="2">
    <source>
        <dbReference type="Proteomes" id="UP001497480"/>
    </source>
</evidence>
<dbReference type="AlphaFoldDB" id="A0AAV1WBR3"/>
<sequence>MSWKDDWRRNLFVSELELESHLLALIQNYSCKRGVEDVWMWGKVAAQEFQVKSAYLAHCQYQRSGIADLLVMVWGSGRLAIIDANIVVNVITVSAGFDRLGVVGAGSGGLSVVGWRLWGYGKVGAGVDGLGGTDVVGYVGLRGDEGWPGGGRCACWQG</sequence>
<dbReference type="Proteomes" id="UP001497480">
    <property type="component" value="Unassembled WGS sequence"/>
</dbReference>